<dbReference type="InterPro" id="IPR050383">
    <property type="entry name" value="GlyoxalaseI/FosfomycinResist"/>
</dbReference>
<keyword evidence="3" id="KW-0046">Antibiotic resistance</keyword>
<dbReference type="InterPro" id="IPR000335">
    <property type="entry name" value="Bleomycin-R"/>
</dbReference>
<gene>
    <name evidence="5" type="ORF">C1634_023510</name>
</gene>
<protein>
    <recommendedName>
        <fullName evidence="2">Bleomycin resistance protein</fullName>
    </recommendedName>
</protein>
<evidence type="ECO:0000313" key="6">
    <source>
        <dbReference type="Proteomes" id="UP000236413"/>
    </source>
</evidence>
<dbReference type="Pfam" id="PF00903">
    <property type="entry name" value="Glyoxalase"/>
    <property type="match status" value="1"/>
</dbReference>
<dbReference type="RefSeq" id="WP_109739231.1">
    <property type="nucleotide sequence ID" value="NZ_PPEG02000011.1"/>
</dbReference>
<dbReference type="Proteomes" id="UP000236413">
    <property type="component" value="Unassembled WGS sequence"/>
</dbReference>
<dbReference type="InterPro" id="IPR029068">
    <property type="entry name" value="Glyas_Bleomycin-R_OHBP_Dase"/>
</dbReference>
<organism evidence="5 6">
    <name type="scientific">Chryseobacterium viscerum</name>
    <dbReference type="NCBI Taxonomy" id="1037377"/>
    <lineage>
        <taxon>Bacteria</taxon>
        <taxon>Pseudomonadati</taxon>
        <taxon>Bacteroidota</taxon>
        <taxon>Flavobacteriia</taxon>
        <taxon>Flavobacteriales</taxon>
        <taxon>Weeksellaceae</taxon>
        <taxon>Chryseobacterium group</taxon>
        <taxon>Chryseobacterium</taxon>
    </lineage>
</organism>
<evidence type="ECO:0000256" key="2">
    <source>
        <dbReference type="ARBA" id="ARBA00021572"/>
    </source>
</evidence>
<dbReference type="PANTHER" id="PTHR21366:SF22">
    <property type="entry name" value="VOC DOMAIN-CONTAINING PROTEIN"/>
    <property type="match status" value="1"/>
</dbReference>
<dbReference type="InterPro" id="IPR037523">
    <property type="entry name" value="VOC_core"/>
</dbReference>
<dbReference type="PANTHER" id="PTHR21366">
    <property type="entry name" value="GLYOXALASE FAMILY PROTEIN"/>
    <property type="match status" value="1"/>
</dbReference>
<feature type="domain" description="VOC" evidence="4">
    <location>
        <begin position="5"/>
        <end position="119"/>
    </location>
</feature>
<reference evidence="5 6" key="1">
    <citation type="submission" date="2018-04" db="EMBL/GenBank/DDBJ databases">
        <title>Chryseobacterium oncorhynchi 701B-08T from rainbow trout, and Chryseobacterium viscerum 687B-08T from diseased fish.</title>
        <authorList>
            <person name="Jeong J.-J."/>
            <person name="Lee Y.J."/>
            <person name="Pathiraja D."/>
            <person name="Park B."/>
            <person name="Choi I.-G."/>
            <person name="Kim K.D."/>
        </authorList>
    </citation>
    <scope>NUCLEOTIDE SEQUENCE [LARGE SCALE GENOMIC DNA]</scope>
    <source>
        <strain evidence="5 6">687B-08</strain>
    </source>
</reference>
<dbReference type="CDD" id="cd08349">
    <property type="entry name" value="BLMA_like"/>
    <property type="match status" value="1"/>
</dbReference>
<evidence type="ECO:0000259" key="4">
    <source>
        <dbReference type="PROSITE" id="PS51819"/>
    </source>
</evidence>
<evidence type="ECO:0000313" key="5">
    <source>
        <dbReference type="EMBL" id="PWN58518.1"/>
    </source>
</evidence>
<dbReference type="Gene3D" id="3.10.180.10">
    <property type="entry name" value="2,3-Dihydroxybiphenyl 1,2-Dioxygenase, domain 1"/>
    <property type="match status" value="1"/>
</dbReference>
<dbReference type="PROSITE" id="PS51819">
    <property type="entry name" value="VOC"/>
    <property type="match status" value="1"/>
</dbReference>
<dbReference type="InterPro" id="IPR004360">
    <property type="entry name" value="Glyas_Fos-R_dOase_dom"/>
</dbReference>
<evidence type="ECO:0000256" key="1">
    <source>
        <dbReference type="ARBA" id="ARBA00011051"/>
    </source>
</evidence>
<name>A0A316WHC6_9FLAO</name>
<dbReference type="EMBL" id="PPEG02000011">
    <property type="protein sequence ID" value="PWN58518.1"/>
    <property type="molecule type" value="Genomic_DNA"/>
</dbReference>
<sequence>MTQFTAVHPILWTENLDETIAFYMNILGFTLMDRNDDWQWASLRKDEVLIMLSQPNQHENPASIGFSGSFYFNVNDVDALWEDIKAKAKVCYEIETFEWGMREFAVYDNNGYRLQFGQAVDNLGNTE</sequence>
<dbReference type="SUPFAM" id="SSF54593">
    <property type="entry name" value="Glyoxalase/Bleomycin resistance protein/Dihydroxybiphenyl dioxygenase"/>
    <property type="match status" value="1"/>
</dbReference>
<comment type="caution">
    <text evidence="5">The sequence shown here is derived from an EMBL/GenBank/DDBJ whole genome shotgun (WGS) entry which is preliminary data.</text>
</comment>
<dbReference type="GO" id="GO:0046677">
    <property type="term" value="P:response to antibiotic"/>
    <property type="evidence" value="ECO:0007669"/>
    <property type="project" value="UniProtKB-KW"/>
</dbReference>
<proteinExistence type="inferred from homology"/>
<dbReference type="AlphaFoldDB" id="A0A316WHC6"/>
<evidence type="ECO:0000256" key="3">
    <source>
        <dbReference type="ARBA" id="ARBA00023251"/>
    </source>
</evidence>
<comment type="similarity">
    <text evidence="1">Belongs to the bleomycin resistance protein family.</text>
</comment>
<accession>A0A316WHC6</accession>